<evidence type="ECO:0000256" key="1">
    <source>
        <dbReference type="SAM" id="MobiDB-lite"/>
    </source>
</evidence>
<dbReference type="EMBL" id="CAJOBF010000161">
    <property type="protein sequence ID" value="CAF3762073.1"/>
    <property type="molecule type" value="Genomic_DNA"/>
</dbReference>
<gene>
    <name evidence="2" type="ORF">UXM345_LOCUS2621</name>
</gene>
<reference evidence="2" key="1">
    <citation type="submission" date="2021-02" db="EMBL/GenBank/DDBJ databases">
        <authorList>
            <person name="Nowell W R."/>
        </authorList>
    </citation>
    <scope>NUCLEOTIDE SEQUENCE</scope>
</reference>
<comment type="caution">
    <text evidence="2">The sequence shown here is derived from an EMBL/GenBank/DDBJ whole genome shotgun (WGS) entry which is preliminary data.</text>
</comment>
<accession>A0A818Z0T3</accession>
<feature type="compositionally biased region" description="Polar residues" evidence="1">
    <location>
        <begin position="69"/>
        <end position="86"/>
    </location>
</feature>
<dbReference type="AlphaFoldDB" id="A0A818Z0T3"/>
<proteinExistence type="predicted"/>
<dbReference type="Proteomes" id="UP000663842">
    <property type="component" value="Unassembled WGS sequence"/>
</dbReference>
<organism evidence="2 3">
    <name type="scientific">Rotaria magnacalcarata</name>
    <dbReference type="NCBI Taxonomy" id="392030"/>
    <lineage>
        <taxon>Eukaryota</taxon>
        <taxon>Metazoa</taxon>
        <taxon>Spiralia</taxon>
        <taxon>Gnathifera</taxon>
        <taxon>Rotifera</taxon>
        <taxon>Eurotatoria</taxon>
        <taxon>Bdelloidea</taxon>
        <taxon>Philodinida</taxon>
        <taxon>Philodinidae</taxon>
        <taxon>Rotaria</taxon>
    </lineage>
</organism>
<evidence type="ECO:0000313" key="2">
    <source>
        <dbReference type="EMBL" id="CAF3762073.1"/>
    </source>
</evidence>
<name>A0A818Z0T3_9BILA</name>
<protein>
    <submittedName>
        <fullName evidence="2">Uncharacterized protein</fullName>
    </submittedName>
</protein>
<feature type="region of interest" description="Disordered" evidence="1">
    <location>
        <begin position="66"/>
        <end position="89"/>
    </location>
</feature>
<evidence type="ECO:0000313" key="3">
    <source>
        <dbReference type="Proteomes" id="UP000663842"/>
    </source>
</evidence>
<sequence>MDGLATSSYKLPTGLRHAQSMDNVSWVSNSRKTHWPPIDEHCQLHGAQGKCTCASFVSEDDHGVDNEGMGSSESFNQSTHFGQPNNEKNDDFVSASVKPFNNNSTLPDTKRDVVGNNVRFNRSLNNSSWVDHENDQLAALLLYRDALKKNLTTPTKAGSSFPRMRHGRIGSTVRVDDSIKFPIPRFGYPPMKQPQHQFSASHNDLSFASSNPTTKSLDTLTWSRNDGLNRNQYLARYSNRLQQAGKDKFAYWPSDSTNKKSACQTNNTRAYKTWFRSSHTVRKLSTKLLQMNLYAMNKIQ</sequence>